<dbReference type="Pfam" id="PF04945">
    <property type="entry name" value="YHS"/>
    <property type="match status" value="1"/>
</dbReference>
<dbReference type="NCBIfam" id="NF041384">
    <property type="entry name" value="YHS_seleno_dom"/>
    <property type="match status" value="1"/>
</dbReference>
<proteinExistence type="predicted"/>
<evidence type="ECO:0000313" key="4">
    <source>
        <dbReference type="Proteomes" id="UP000480178"/>
    </source>
</evidence>
<dbReference type="EMBL" id="CP048222">
    <property type="protein sequence ID" value="QHT71776.1"/>
    <property type="molecule type" value="Genomic_DNA"/>
</dbReference>
<name>A0A6C0GUU5_9BACT</name>
<dbReference type="InterPro" id="IPR007029">
    <property type="entry name" value="YHS_dom"/>
</dbReference>
<dbReference type="RefSeq" id="WP_162447696.1">
    <property type="nucleotide sequence ID" value="NZ_CP048222.1"/>
</dbReference>
<accession>A0A6C0GUU5</accession>
<dbReference type="Proteomes" id="UP000480178">
    <property type="component" value="Chromosome"/>
</dbReference>
<feature type="signal peptide" evidence="1">
    <location>
        <begin position="1"/>
        <end position="20"/>
    </location>
</feature>
<evidence type="ECO:0000313" key="3">
    <source>
        <dbReference type="EMBL" id="QHT71776.1"/>
    </source>
</evidence>
<sequence>MKIIASSLFFILFIALSAFAQKGEVFTNAQGAIRGYDPVAYFKEGKPVEGKKEFTHTWKGADWHFSSLQNKEDFIANPEKFAPQYGGYCAYGMSKSYKAPTDPEAWTIVADKLYLNYNKEVQQTWNKSQKEFIEKADNNWPEVAKKD</sequence>
<dbReference type="AlphaFoldDB" id="A0A6C0GUU5"/>
<keyword evidence="4" id="KW-1185">Reference proteome</keyword>
<evidence type="ECO:0000256" key="1">
    <source>
        <dbReference type="SAM" id="SignalP"/>
    </source>
</evidence>
<dbReference type="KEGG" id="rhoz:GXP67_36495"/>
<reference evidence="3 4" key="1">
    <citation type="submission" date="2020-01" db="EMBL/GenBank/DDBJ databases">
        <authorList>
            <person name="Kim M.K."/>
        </authorList>
    </citation>
    <scope>NUCLEOTIDE SEQUENCE [LARGE SCALE GENOMIC DNA]</scope>
    <source>
        <strain evidence="3 4">172606-1</strain>
    </source>
</reference>
<protein>
    <submittedName>
        <fullName evidence="3">YHS domain-containing protein</fullName>
    </submittedName>
</protein>
<feature type="domain" description="YHS" evidence="2">
    <location>
        <begin position="39"/>
        <end position="85"/>
    </location>
</feature>
<keyword evidence="1" id="KW-0732">Signal</keyword>
<evidence type="ECO:0000259" key="2">
    <source>
        <dbReference type="Pfam" id="PF04945"/>
    </source>
</evidence>
<gene>
    <name evidence="3" type="ORF">GXP67_36495</name>
</gene>
<feature type="chain" id="PRO_5025605768" evidence="1">
    <location>
        <begin position="21"/>
        <end position="147"/>
    </location>
</feature>
<organism evidence="3 4">
    <name type="scientific">Rhodocytophaga rosea</name>
    <dbReference type="NCBI Taxonomy" id="2704465"/>
    <lineage>
        <taxon>Bacteria</taxon>
        <taxon>Pseudomonadati</taxon>
        <taxon>Bacteroidota</taxon>
        <taxon>Cytophagia</taxon>
        <taxon>Cytophagales</taxon>
        <taxon>Rhodocytophagaceae</taxon>
        <taxon>Rhodocytophaga</taxon>
    </lineage>
</organism>